<dbReference type="AlphaFoldDB" id="A0A9N7UTH3"/>
<sequence length="111" mass="12697">MKIHLTSVVFTALPRSTDGQNRPSSKSEQEDSAGRSPKDKSCAAHLRQGEGEVVIKNWERTKKSIREPSAIPALWRRRRQPSTPPLRFPYSPLHGLWDSRRSDRSPKPRDL</sequence>
<name>A0A9N7UTH3_PLEPL</name>
<dbReference type="EMBL" id="CADEAL010001846">
    <property type="protein sequence ID" value="CAB1436028.1"/>
    <property type="molecule type" value="Genomic_DNA"/>
</dbReference>
<accession>A0A9N7UTH3</accession>
<feature type="compositionally biased region" description="Basic and acidic residues" evidence="1">
    <location>
        <begin position="97"/>
        <end position="111"/>
    </location>
</feature>
<reference evidence="2" key="1">
    <citation type="submission" date="2020-03" db="EMBL/GenBank/DDBJ databases">
        <authorList>
            <person name="Weist P."/>
        </authorList>
    </citation>
    <scope>NUCLEOTIDE SEQUENCE</scope>
</reference>
<protein>
    <submittedName>
        <fullName evidence="2">Uncharacterized protein</fullName>
    </submittedName>
</protein>
<gene>
    <name evidence="2" type="ORF">PLEPLA_LOCUS24042</name>
</gene>
<organism evidence="2 3">
    <name type="scientific">Pleuronectes platessa</name>
    <name type="common">European plaice</name>
    <dbReference type="NCBI Taxonomy" id="8262"/>
    <lineage>
        <taxon>Eukaryota</taxon>
        <taxon>Metazoa</taxon>
        <taxon>Chordata</taxon>
        <taxon>Craniata</taxon>
        <taxon>Vertebrata</taxon>
        <taxon>Euteleostomi</taxon>
        <taxon>Actinopterygii</taxon>
        <taxon>Neopterygii</taxon>
        <taxon>Teleostei</taxon>
        <taxon>Neoteleostei</taxon>
        <taxon>Acanthomorphata</taxon>
        <taxon>Carangaria</taxon>
        <taxon>Pleuronectiformes</taxon>
        <taxon>Pleuronectoidei</taxon>
        <taxon>Pleuronectidae</taxon>
        <taxon>Pleuronectes</taxon>
    </lineage>
</organism>
<comment type="caution">
    <text evidence="2">The sequence shown here is derived from an EMBL/GenBank/DDBJ whole genome shotgun (WGS) entry which is preliminary data.</text>
</comment>
<keyword evidence="3" id="KW-1185">Reference proteome</keyword>
<evidence type="ECO:0000256" key="1">
    <source>
        <dbReference type="SAM" id="MobiDB-lite"/>
    </source>
</evidence>
<proteinExistence type="predicted"/>
<feature type="region of interest" description="Disordered" evidence="1">
    <location>
        <begin position="75"/>
        <end position="111"/>
    </location>
</feature>
<dbReference type="Proteomes" id="UP001153269">
    <property type="component" value="Unassembled WGS sequence"/>
</dbReference>
<feature type="compositionally biased region" description="Basic and acidic residues" evidence="1">
    <location>
        <begin position="25"/>
        <end position="48"/>
    </location>
</feature>
<evidence type="ECO:0000313" key="3">
    <source>
        <dbReference type="Proteomes" id="UP001153269"/>
    </source>
</evidence>
<feature type="region of interest" description="Disordered" evidence="1">
    <location>
        <begin position="1"/>
        <end position="48"/>
    </location>
</feature>
<evidence type="ECO:0000313" key="2">
    <source>
        <dbReference type="EMBL" id="CAB1436028.1"/>
    </source>
</evidence>